<dbReference type="CDD" id="cd00082">
    <property type="entry name" value="HisKA"/>
    <property type="match status" value="1"/>
</dbReference>
<evidence type="ECO:0000256" key="12">
    <source>
        <dbReference type="ARBA" id="ARBA00023012"/>
    </source>
</evidence>
<evidence type="ECO:0000256" key="7">
    <source>
        <dbReference type="ARBA" id="ARBA00022692"/>
    </source>
</evidence>
<dbReference type="AlphaFoldDB" id="A0A401FNN6"/>
<dbReference type="CDD" id="cd06225">
    <property type="entry name" value="HAMP"/>
    <property type="match status" value="1"/>
</dbReference>
<dbReference type="GO" id="GO:0000155">
    <property type="term" value="F:phosphorelay sensor kinase activity"/>
    <property type="evidence" value="ECO:0007669"/>
    <property type="project" value="InterPro"/>
</dbReference>
<feature type="transmembrane region" description="Helical" evidence="15">
    <location>
        <begin position="175"/>
        <end position="195"/>
    </location>
</feature>
<evidence type="ECO:0000259" key="17">
    <source>
        <dbReference type="PROSITE" id="PS50885"/>
    </source>
</evidence>
<dbReference type="InterPro" id="IPR036097">
    <property type="entry name" value="HisK_dim/P_sf"/>
</dbReference>
<evidence type="ECO:0000256" key="15">
    <source>
        <dbReference type="SAM" id="Phobius"/>
    </source>
</evidence>
<dbReference type="Gene3D" id="6.10.340.10">
    <property type="match status" value="1"/>
</dbReference>
<dbReference type="PANTHER" id="PTHR45528:SF1">
    <property type="entry name" value="SENSOR HISTIDINE KINASE CPXA"/>
    <property type="match status" value="1"/>
</dbReference>
<evidence type="ECO:0000256" key="8">
    <source>
        <dbReference type="ARBA" id="ARBA00022741"/>
    </source>
</evidence>
<keyword evidence="12" id="KW-0902">Two-component regulatory system</keyword>
<sequence length="441" mass="50176">MKMIYQQMLAFFMVITFTILLLGFSFSRMSKSFVYDSAWQRMENYSDSLIQQSIIVNNKKNGNISFNTQSLKNSAALLDNQSVHFTMFNPKKQVLYPNDGISTNITKNDWRHLKQGQIVRKISSRSNKLINGQTRPAMIEVLKPYYYKKKLVAAVVTGSFVSSVNSNVNRINRNLLVGLGIAMVISLIVSFFIASRLNRRVAKLRSAANQVANGNYAIRLPDNGKDEIGHLISDFNHMTESLQEANQEIERQEERRQEFLADAAHEMRTPLTTISGILEGIRYDVIPTESRDKSLELMNSETQRLIRLVNDNLDYEKIRTNSIQLDRRNFNAYNLLTNVVEQLGKKAESAGDELILQSPKELPIYADYDRFSEIIINITNNALQFTENGTVKIVGERGFNETIIRISDTGIGMSEEQQKNILNVTTKRTPLVVVVNTANQD</sequence>
<keyword evidence="4" id="KW-1003">Cell membrane</keyword>
<evidence type="ECO:0000256" key="3">
    <source>
        <dbReference type="ARBA" id="ARBA00012438"/>
    </source>
</evidence>
<dbReference type="InterPro" id="IPR003594">
    <property type="entry name" value="HATPase_dom"/>
</dbReference>
<reference evidence="18 19" key="1">
    <citation type="submission" date="2017-11" db="EMBL/GenBank/DDBJ databases">
        <title>Draft Genome Sequence of Lactobacillus curieae NBRC 111893 isolated from Koso, a Japanese sugar-Vegetable Fermented Beverage.</title>
        <authorList>
            <person name="Chiou T.Y."/>
            <person name="Oshima K."/>
            <person name="Suda W."/>
            <person name="Hattori M."/>
            <person name="Takahashi T."/>
        </authorList>
    </citation>
    <scope>NUCLEOTIDE SEQUENCE [LARGE SCALE GENOMIC DNA]</scope>
    <source>
        <strain evidence="18 19">NBRC111893</strain>
    </source>
</reference>
<dbReference type="InterPro" id="IPR005467">
    <property type="entry name" value="His_kinase_dom"/>
</dbReference>
<dbReference type="SUPFAM" id="SSF158472">
    <property type="entry name" value="HAMP domain-like"/>
    <property type="match status" value="1"/>
</dbReference>
<dbReference type="InterPro" id="IPR003661">
    <property type="entry name" value="HisK_dim/P_dom"/>
</dbReference>
<dbReference type="GO" id="GO:0005886">
    <property type="term" value="C:plasma membrane"/>
    <property type="evidence" value="ECO:0007669"/>
    <property type="project" value="UniProtKB-SubCell"/>
</dbReference>
<dbReference type="Pfam" id="PF00672">
    <property type="entry name" value="HAMP"/>
    <property type="match status" value="1"/>
</dbReference>
<keyword evidence="7 15" id="KW-0812">Transmembrane</keyword>
<dbReference type="GO" id="GO:0005524">
    <property type="term" value="F:ATP binding"/>
    <property type="evidence" value="ECO:0007669"/>
    <property type="project" value="UniProtKB-KW"/>
</dbReference>
<protein>
    <recommendedName>
        <fullName evidence="3">histidine kinase</fullName>
        <ecNumber evidence="3">2.7.13.3</ecNumber>
    </recommendedName>
</protein>
<keyword evidence="5" id="KW-0597">Phosphoprotein</keyword>
<accession>A0A401FNN6</accession>
<evidence type="ECO:0000256" key="10">
    <source>
        <dbReference type="ARBA" id="ARBA00022840"/>
    </source>
</evidence>
<evidence type="ECO:0000256" key="14">
    <source>
        <dbReference type="SAM" id="Coils"/>
    </source>
</evidence>
<keyword evidence="19" id="KW-1185">Reference proteome</keyword>
<dbReference type="Pfam" id="PF00512">
    <property type="entry name" value="HisKA"/>
    <property type="match status" value="1"/>
</dbReference>
<dbReference type="SUPFAM" id="SSF47384">
    <property type="entry name" value="Homodimeric domain of signal transducing histidine kinase"/>
    <property type="match status" value="1"/>
</dbReference>
<dbReference type="SMART" id="SM00304">
    <property type="entry name" value="HAMP"/>
    <property type="match status" value="1"/>
</dbReference>
<comment type="catalytic activity">
    <reaction evidence="1">
        <text>ATP + protein L-histidine = ADP + protein N-phospho-L-histidine.</text>
        <dbReference type="EC" id="2.7.13.3"/>
    </reaction>
</comment>
<dbReference type="InterPro" id="IPR050398">
    <property type="entry name" value="HssS/ArlS-like"/>
</dbReference>
<feature type="coiled-coil region" evidence="14">
    <location>
        <begin position="232"/>
        <end position="262"/>
    </location>
</feature>
<keyword evidence="10" id="KW-0067">ATP-binding</keyword>
<keyword evidence="14" id="KW-0175">Coiled coil</keyword>
<dbReference type="STRING" id="1138822.PL11_000050"/>
<evidence type="ECO:0000256" key="9">
    <source>
        <dbReference type="ARBA" id="ARBA00022777"/>
    </source>
</evidence>
<evidence type="ECO:0000256" key="2">
    <source>
        <dbReference type="ARBA" id="ARBA00004651"/>
    </source>
</evidence>
<dbReference type="PROSITE" id="PS50885">
    <property type="entry name" value="HAMP"/>
    <property type="match status" value="1"/>
</dbReference>
<name>A0A401FNN6_9LACO</name>
<comment type="caution">
    <text evidence="18">The sequence shown here is derived from an EMBL/GenBank/DDBJ whole genome shotgun (WGS) entry which is preliminary data.</text>
</comment>
<dbReference type="PROSITE" id="PS50109">
    <property type="entry name" value="HIS_KIN"/>
    <property type="match status" value="1"/>
</dbReference>
<evidence type="ECO:0000313" key="18">
    <source>
        <dbReference type="EMBL" id="GAY73831.1"/>
    </source>
</evidence>
<dbReference type="Pfam" id="PF02518">
    <property type="entry name" value="HATPase_c"/>
    <property type="match status" value="1"/>
</dbReference>
<evidence type="ECO:0000256" key="5">
    <source>
        <dbReference type="ARBA" id="ARBA00022553"/>
    </source>
</evidence>
<evidence type="ECO:0000256" key="11">
    <source>
        <dbReference type="ARBA" id="ARBA00022989"/>
    </source>
</evidence>
<evidence type="ECO:0000259" key="16">
    <source>
        <dbReference type="PROSITE" id="PS50109"/>
    </source>
</evidence>
<dbReference type="Gene3D" id="3.30.565.10">
    <property type="entry name" value="Histidine kinase-like ATPase, C-terminal domain"/>
    <property type="match status" value="1"/>
</dbReference>
<dbReference type="SUPFAM" id="SSF55874">
    <property type="entry name" value="ATPase domain of HSP90 chaperone/DNA topoisomerase II/histidine kinase"/>
    <property type="match status" value="1"/>
</dbReference>
<proteinExistence type="predicted"/>
<keyword evidence="6" id="KW-0808">Transferase</keyword>
<keyword evidence="11 15" id="KW-1133">Transmembrane helix</keyword>
<dbReference type="Gene3D" id="1.10.287.130">
    <property type="match status" value="1"/>
</dbReference>
<evidence type="ECO:0000256" key="4">
    <source>
        <dbReference type="ARBA" id="ARBA00022475"/>
    </source>
</evidence>
<dbReference type="Proteomes" id="UP000286974">
    <property type="component" value="Unassembled WGS sequence"/>
</dbReference>
<dbReference type="EMBL" id="BEXA01000004">
    <property type="protein sequence ID" value="GAY73831.1"/>
    <property type="molecule type" value="Genomic_DNA"/>
</dbReference>
<dbReference type="InterPro" id="IPR003660">
    <property type="entry name" value="HAMP_dom"/>
</dbReference>
<evidence type="ECO:0000256" key="1">
    <source>
        <dbReference type="ARBA" id="ARBA00000085"/>
    </source>
</evidence>
<dbReference type="InterPro" id="IPR036890">
    <property type="entry name" value="HATPase_C_sf"/>
</dbReference>
<evidence type="ECO:0000313" key="19">
    <source>
        <dbReference type="Proteomes" id="UP000286974"/>
    </source>
</evidence>
<dbReference type="SMART" id="SM00388">
    <property type="entry name" value="HisKA"/>
    <property type="match status" value="1"/>
</dbReference>
<feature type="domain" description="Histidine kinase" evidence="16">
    <location>
        <begin position="262"/>
        <end position="441"/>
    </location>
</feature>
<keyword evidence="9 18" id="KW-0418">Kinase</keyword>
<dbReference type="FunFam" id="1.10.287.130:FF:000001">
    <property type="entry name" value="Two-component sensor histidine kinase"/>
    <property type="match status" value="1"/>
</dbReference>
<comment type="subcellular location">
    <subcellularLocation>
        <location evidence="2">Cell membrane</location>
        <topology evidence="2">Multi-pass membrane protein</topology>
    </subcellularLocation>
</comment>
<evidence type="ECO:0000256" key="6">
    <source>
        <dbReference type="ARBA" id="ARBA00022679"/>
    </source>
</evidence>
<keyword evidence="8" id="KW-0547">Nucleotide-binding</keyword>
<dbReference type="EC" id="2.7.13.3" evidence="3"/>
<evidence type="ECO:0000256" key="13">
    <source>
        <dbReference type="ARBA" id="ARBA00023136"/>
    </source>
</evidence>
<dbReference type="PANTHER" id="PTHR45528">
    <property type="entry name" value="SENSOR HISTIDINE KINASE CPXA"/>
    <property type="match status" value="1"/>
</dbReference>
<organism evidence="18 19">
    <name type="scientific">Lentilactobacillus kosonis</name>
    <dbReference type="NCBI Taxonomy" id="2810561"/>
    <lineage>
        <taxon>Bacteria</taxon>
        <taxon>Bacillati</taxon>
        <taxon>Bacillota</taxon>
        <taxon>Bacilli</taxon>
        <taxon>Lactobacillales</taxon>
        <taxon>Lactobacillaceae</taxon>
        <taxon>Lentilactobacillus</taxon>
    </lineage>
</organism>
<feature type="domain" description="HAMP" evidence="17">
    <location>
        <begin position="195"/>
        <end position="247"/>
    </location>
</feature>
<keyword evidence="13 15" id="KW-0472">Membrane</keyword>
<gene>
    <name evidence="18" type="ORF">NBRC111893_1977</name>
</gene>